<evidence type="ECO:0000313" key="2">
    <source>
        <dbReference type="Proteomes" id="UP001159659"/>
    </source>
</evidence>
<organism evidence="1 2">
    <name type="scientific">Peronospora farinosa</name>
    <dbReference type="NCBI Taxonomy" id="134698"/>
    <lineage>
        <taxon>Eukaryota</taxon>
        <taxon>Sar</taxon>
        <taxon>Stramenopiles</taxon>
        <taxon>Oomycota</taxon>
        <taxon>Peronosporomycetes</taxon>
        <taxon>Peronosporales</taxon>
        <taxon>Peronosporaceae</taxon>
        <taxon>Peronospora</taxon>
    </lineage>
</organism>
<dbReference type="EMBL" id="CANTFK010000182">
    <property type="protein sequence ID" value="CAI5708074.1"/>
    <property type="molecule type" value="Genomic_DNA"/>
</dbReference>
<proteinExistence type="predicted"/>
<dbReference type="Proteomes" id="UP001159659">
    <property type="component" value="Unassembled WGS sequence"/>
</dbReference>
<reference evidence="1" key="1">
    <citation type="submission" date="2022-12" db="EMBL/GenBank/DDBJ databases">
        <authorList>
            <person name="Webb A."/>
        </authorList>
    </citation>
    <scope>NUCLEOTIDE SEQUENCE</scope>
    <source>
        <strain evidence="1">Pf2</strain>
    </source>
</reference>
<dbReference type="AlphaFoldDB" id="A0AAV0STY9"/>
<protein>
    <submittedName>
        <fullName evidence="1">Uncharacterized protein</fullName>
    </submittedName>
</protein>
<sequence>MNEVVGDSLASISIAPASNVQTNIVSRFRQRAVAPRHIEECNGSAIEGSMIRASTLEATTPSLINLDLVSIASVEDAAVAYNKSSRLPLTVPTSNKDGGTFAVFTLLFPVAA</sequence>
<name>A0AAV0STY9_9STRA</name>
<accession>A0AAV0STY9</accession>
<evidence type="ECO:0000313" key="1">
    <source>
        <dbReference type="EMBL" id="CAI5708074.1"/>
    </source>
</evidence>
<gene>
    <name evidence="1" type="ORF">PFR002_LOCUS1752</name>
</gene>
<comment type="caution">
    <text evidence="1">The sequence shown here is derived from an EMBL/GenBank/DDBJ whole genome shotgun (WGS) entry which is preliminary data.</text>
</comment>